<dbReference type="Proteomes" id="UP000195814">
    <property type="component" value="Chromosome"/>
</dbReference>
<dbReference type="KEGG" id="tci:A7K98_01730"/>
<organism evidence="1 4">
    <name type="scientific">Tatumella citrea</name>
    <name type="common">Pantoea citrea</name>
    <dbReference type="NCBI Taxonomy" id="53336"/>
    <lineage>
        <taxon>Bacteria</taxon>
        <taxon>Pseudomonadati</taxon>
        <taxon>Pseudomonadota</taxon>
        <taxon>Gammaproteobacteria</taxon>
        <taxon>Enterobacterales</taxon>
        <taxon>Erwiniaceae</taxon>
        <taxon>Tatumella</taxon>
    </lineage>
</organism>
<evidence type="ECO:0000313" key="2">
    <source>
        <dbReference type="EMBL" id="ARU96658.1"/>
    </source>
</evidence>
<reference evidence="3 4" key="1">
    <citation type="submission" date="2016-05" db="EMBL/GenBank/DDBJ databases">
        <title>Complete genome sequence of two 2,5-diketo-D-glunonic acid producing strain Tatumella citrea.</title>
        <authorList>
            <person name="Duan C."/>
            <person name="Yang J."/>
            <person name="Yang S."/>
        </authorList>
    </citation>
    <scope>NUCLEOTIDE SEQUENCE [LARGE SCALE GENOMIC DNA]</scope>
    <source>
        <strain evidence="2 3">ATCC 39140</strain>
        <strain evidence="1 4">DSM 13699</strain>
    </source>
</reference>
<sequence>MKPEGGDDEINQGNLQVNTEDRTAFLLFFGNVTDSLVTSVLMPTINEQAILINNFIFQTNHFGVKNKLYTQQNCLTLPFL</sequence>
<dbReference type="Proteomes" id="UP000195729">
    <property type="component" value="Chromosome"/>
</dbReference>
<protein>
    <submittedName>
        <fullName evidence="1">Uncharacterized protein</fullName>
    </submittedName>
</protein>
<keyword evidence="3" id="KW-1185">Reference proteome</keyword>
<gene>
    <name evidence="1" type="ORF">A7K98_01730</name>
    <name evidence="2" type="ORF">A7K99_01730</name>
</gene>
<dbReference type="EMBL" id="CP015579">
    <property type="protein sequence ID" value="ARU92622.1"/>
    <property type="molecule type" value="Genomic_DNA"/>
</dbReference>
<name>A0A1Y0LGK2_TATCI</name>
<accession>A0A1Y0LGK2</accession>
<dbReference type="AlphaFoldDB" id="A0A1Y0LGK2"/>
<evidence type="ECO:0000313" key="3">
    <source>
        <dbReference type="Proteomes" id="UP000195729"/>
    </source>
</evidence>
<dbReference type="EMBL" id="CP015581">
    <property type="protein sequence ID" value="ARU96658.1"/>
    <property type="molecule type" value="Genomic_DNA"/>
</dbReference>
<evidence type="ECO:0000313" key="4">
    <source>
        <dbReference type="Proteomes" id="UP000195814"/>
    </source>
</evidence>
<proteinExistence type="predicted"/>
<evidence type="ECO:0000313" key="1">
    <source>
        <dbReference type="EMBL" id="ARU92622.1"/>
    </source>
</evidence>